<name>A0A9Q3EJ81_9BASI</name>
<dbReference type="AlphaFoldDB" id="A0A9Q3EJ81"/>
<keyword evidence="3" id="KW-1185">Reference proteome</keyword>
<proteinExistence type="predicted"/>
<feature type="region of interest" description="Disordered" evidence="1">
    <location>
        <begin position="1"/>
        <end position="50"/>
    </location>
</feature>
<evidence type="ECO:0000256" key="1">
    <source>
        <dbReference type="SAM" id="MobiDB-lite"/>
    </source>
</evidence>
<sequence length="96" mass="11114">MTQALENKDPVVSTSSKPAPEMSKDKPKGPRKKQKDPKNHQGKGNAKANWHRAYPQVYRISKLEYSVVESVLNMTRDLMESTSKEQERMNRTFKHK</sequence>
<dbReference type="EMBL" id="AVOT02029541">
    <property type="protein sequence ID" value="MBW0522423.1"/>
    <property type="molecule type" value="Genomic_DNA"/>
</dbReference>
<organism evidence="2 3">
    <name type="scientific">Austropuccinia psidii MF-1</name>
    <dbReference type="NCBI Taxonomy" id="1389203"/>
    <lineage>
        <taxon>Eukaryota</taxon>
        <taxon>Fungi</taxon>
        <taxon>Dikarya</taxon>
        <taxon>Basidiomycota</taxon>
        <taxon>Pucciniomycotina</taxon>
        <taxon>Pucciniomycetes</taxon>
        <taxon>Pucciniales</taxon>
        <taxon>Sphaerophragmiaceae</taxon>
        <taxon>Austropuccinia</taxon>
    </lineage>
</organism>
<evidence type="ECO:0000313" key="2">
    <source>
        <dbReference type="EMBL" id="MBW0522423.1"/>
    </source>
</evidence>
<reference evidence="2" key="1">
    <citation type="submission" date="2021-03" db="EMBL/GenBank/DDBJ databases">
        <title>Draft genome sequence of rust myrtle Austropuccinia psidii MF-1, a brazilian biotype.</title>
        <authorList>
            <person name="Quecine M.C."/>
            <person name="Pachon D.M.R."/>
            <person name="Bonatelli M.L."/>
            <person name="Correr F.H."/>
            <person name="Franceschini L.M."/>
            <person name="Leite T.F."/>
            <person name="Margarido G.R.A."/>
            <person name="Almeida C.A."/>
            <person name="Ferrarezi J.A."/>
            <person name="Labate C.A."/>
        </authorList>
    </citation>
    <scope>NUCLEOTIDE SEQUENCE</scope>
    <source>
        <strain evidence="2">MF-1</strain>
    </source>
</reference>
<gene>
    <name evidence="2" type="ORF">O181_062138</name>
</gene>
<protein>
    <submittedName>
        <fullName evidence="2">Uncharacterized protein</fullName>
    </submittedName>
</protein>
<comment type="caution">
    <text evidence="2">The sequence shown here is derived from an EMBL/GenBank/DDBJ whole genome shotgun (WGS) entry which is preliminary data.</text>
</comment>
<evidence type="ECO:0000313" key="3">
    <source>
        <dbReference type="Proteomes" id="UP000765509"/>
    </source>
</evidence>
<dbReference type="Proteomes" id="UP000765509">
    <property type="component" value="Unassembled WGS sequence"/>
</dbReference>
<accession>A0A9Q3EJ81</accession>